<reference evidence="11" key="2">
    <citation type="submission" date="2022-06" db="UniProtKB">
        <authorList>
            <consortium name="EnsemblMetazoa"/>
        </authorList>
    </citation>
    <scope>IDENTIFICATION</scope>
    <source>
        <strain evidence="11">DF5081</strain>
    </source>
</reference>
<evidence type="ECO:0000259" key="10">
    <source>
        <dbReference type="Pfam" id="PF01163"/>
    </source>
</evidence>
<comment type="catalytic activity">
    <reaction evidence="7">
        <text>L-threonyl-[protein] + ATP = O-phospho-L-threonyl-[protein] + ADP + H(+)</text>
        <dbReference type="Rhea" id="RHEA:46608"/>
        <dbReference type="Rhea" id="RHEA-COMP:11060"/>
        <dbReference type="Rhea" id="RHEA-COMP:11605"/>
        <dbReference type="ChEBI" id="CHEBI:15378"/>
        <dbReference type="ChEBI" id="CHEBI:30013"/>
        <dbReference type="ChEBI" id="CHEBI:30616"/>
        <dbReference type="ChEBI" id="CHEBI:61977"/>
        <dbReference type="ChEBI" id="CHEBI:456216"/>
        <dbReference type="EC" id="2.7.11.1"/>
    </reaction>
</comment>
<evidence type="ECO:0000256" key="8">
    <source>
        <dbReference type="ARBA" id="ARBA00048679"/>
    </source>
</evidence>
<feature type="region of interest" description="Disordered" evidence="9">
    <location>
        <begin position="95"/>
        <end position="133"/>
    </location>
</feature>
<dbReference type="GO" id="GO:0004674">
    <property type="term" value="F:protein serine/threonine kinase activity"/>
    <property type="evidence" value="ECO:0007669"/>
    <property type="project" value="UniProtKB-KW"/>
</dbReference>
<proteinExistence type="predicted"/>
<dbReference type="InterPro" id="IPR018935">
    <property type="entry name" value="RIO_kinase_CS"/>
</dbReference>
<dbReference type="InterPro" id="IPR011009">
    <property type="entry name" value="Kinase-like_dom_sf"/>
</dbReference>
<keyword evidence="6" id="KW-0067">ATP-binding</keyword>
<dbReference type="Proteomes" id="UP000005237">
    <property type="component" value="Unassembled WGS sequence"/>
</dbReference>
<dbReference type="AlphaFoldDB" id="A0A8R1EUR2"/>
<evidence type="ECO:0000256" key="1">
    <source>
        <dbReference type="ARBA" id="ARBA00012513"/>
    </source>
</evidence>
<dbReference type="InterPro" id="IPR051272">
    <property type="entry name" value="RIO-type_Ser/Thr_kinase"/>
</dbReference>
<evidence type="ECO:0000256" key="4">
    <source>
        <dbReference type="ARBA" id="ARBA00022741"/>
    </source>
</evidence>
<dbReference type="EC" id="2.7.11.1" evidence="1"/>
<dbReference type="Pfam" id="PF01163">
    <property type="entry name" value="RIO1"/>
    <property type="match status" value="1"/>
</dbReference>
<dbReference type="Gene3D" id="1.10.510.10">
    <property type="entry name" value="Transferase(Phosphotransferase) domain 1"/>
    <property type="match status" value="1"/>
</dbReference>
<evidence type="ECO:0000313" key="11">
    <source>
        <dbReference type="EnsemblMetazoa" id="CJA41455.1"/>
    </source>
</evidence>
<keyword evidence="2" id="KW-0723">Serine/threonine-protein kinase</keyword>
<comment type="catalytic activity">
    <reaction evidence="8">
        <text>L-seryl-[protein] + ATP = O-phospho-L-seryl-[protein] + ADP + H(+)</text>
        <dbReference type="Rhea" id="RHEA:17989"/>
        <dbReference type="Rhea" id="RHEA-COMP:9863"/>
        <dbReference type="Rhea" id="RHEA-COMP:11604"/>
        <dbReference type="ChEBI" id="CHEBI:15378"/>
        <dbReference type="ChEBI" id="CHEBI:29999"/>
        <dbReference type="ChEBI" id="CHEBI:30616"/>
        <dbReference type="ChEBI" id="CHEBI:83421"/>
        <dbReference type="ChEBI" id="CHEBI:456216"/>
        <dbReference type="EC" id="2.7.11.1"/>
    </reaction>
</comment>
<dbReference type="InterPro" id="IPR018934">
    <property type="entry name" value="RIO_dom"/>
</dbReference>
<keyword evidence="12" id="KW-1185">Reference proteome</keyword>
<dbReference type="PROSITE" id="PS01245">
    <property type="entry name" value="RIO1"/>
    <property type="match status" value="1"/>
</dbReference>
<evidence type="ECO:0000313" key="12">
    <source>
        <dbReference type="Proteomes" id="UP000005237"/>
    </source>
</evidence>
<accession>A0A8R1EUR2</accession>
<evidence type="ECO:0000256" key="5">
    <source>
        <dbReference type="ARBA" id="ARBA00022777"/>
    </source>
</evidence>
<keyword evidence="3" id="KW-0808">Transferase</keyword>
<evidence type="ECO:0000256" key="3">
    <source>
        <dbReference type="ARBA" id="ARBA00022679"/>
    </source>
</evidence>
<organism evidence="11 12">
    <name type="scientific">Caenorhabditis japonica</name>
    <dbReference type="NCBI Taxonomy" id="281687"/>
    <lineage>
        <taxon>Eukaryota</taxon>
        <taxon>Metazoa</taxon>
        <taxon>Ecdysozoa</taxon>
        <taxon>Nematoda</taxon>
        <taxon>Chromadorea</taxon>
        <taxon>Rhabditida</taxon>
        <taxon>Rhabditina</taxon>
        <taxon>Rhabditomorpha</taxon>
        <taxon>Rhabditoidea</taxon>
        <taxon>Rhabditidae</taxon>
        <taxon>Peloderinae</taxon>
        <taxon>Caenorhabditis</taxon>
    </lineage>
</organism>
<evidence type="ECO:0000256" key="2">
    <source>
        <dbReference type="ARBA" id="ARBA00022527"/>
    </source>
</evidence>
<dbReference type="EnsemblMetazoa" id="CJA41455.1">
    <property type="protein sequence ID" value="CJA41455.1"/>
    <property type="gene ID" value="WBGene00217303"/>
</dbReference>
<evidence type="ECO:0000256" key="9">
    <source>
        <dbReference type="SAM" id="MobiDB-lite"/>
    </source>
</evidence>
<dbReference type="GO" id="GO:0005524">
    <property type="term" value="F:ATP binding"/>
    <property type="evidence" value="ECO:0007669"/>
    <property type="project" value="UniProtKB-KW"/>
</dbReference>
<dbReference type="PANTHER" id="PTHR45723">
    <property type="entry name" value="SERINE/THREONINE-PROTEIN KINASE RIO1"/>
    <property type="match status" value="1"/>
</dbReference>
<name>A0A8R1EUR2_CAEJA</name>
<evidence type="ECO:0000256" key="6">
    <source>
        <dbReference type="ARBA" id="ARBA00022840"/>
    </source>
</evidence>
<feature type="domain" description="RIO-type" evidence="10">
    <location>
        <begin position="1"/>
        <end position="62"/>
    </location>
</feature>
<keyword evidence="5" id="KW-0418">Kinase</keyword>
<sequence length="133" mass="15392">MYKDCLLVHADLSEFNLLLTPDNKVHVIDVSQAMDLSHPRCLQFLTRDIHNIIAFFTRIGTPNLPTAVQLFNLITQLEMADDHDLLVQVEQFSEENRSVDLRHDKSRPADMELKNYNEEKKANRGVSPAREYN</sequence>
<reference evidence="12" key="1">
    <citation type="submission" date="2010-08" db="EMBL/GenBank/DDBJ databases">
        <authorList>
            <consortium name="Caenorhabditis japonica Sequencing Consortium"/>
            <person name="Wilson R.K."/>
        </authorList>
    </citation>
    <scope>NUCLEOTIDE SEQUENCE [LARGE SCALE GENOMIC DNA]</scope>
    <source>
        <strain evidence="12">DF5081</strain>
    </source>
</reference>
<feature type="compositionally biased region" description="Basic and acidic residues" evidence="9">
    <location>
        <begin position="95"/>
        <end position="122"/>
    </location>
</feature>
<keyword evidence="4" id="KW-0547">Nucleotide-binding</keyword>
<evidence type="ECO:0000256" key="7">
    <source>
        <dbReference type="ARBA" id="ARBA00047899"/>
    </source>
</evidence>
<dbReference type="SUPFAM" id="SSF56112">
    <property type="entry name" value="Protein kinase-like (PK-like)"/>
    <property type="match status" value="1"/>
</dbReference>
<protein>
    <recommendedName>
        <fullName evidence="1">non-specific serine/threonine protein kinase</fullName>
        <ecNumber evidence="1">2.7.11.1</ecNumber>
    </recommendedName>
</protein>